<sequence>MYVESCYITAVLVVNNLERGGGGEGERRDVEVGYCFGDSVNGTTLQDHTQYTLTTGGYIGFLKVLPVLLDHILNPLLKESTYITEIYHVDENNTDSGVMYCEMNDREIQMDAITNRKIKKILYPKNSSYLSTTGGLLKEIRENCSIEKIRALHKQFYHINNMFITVSGFIEHELLLAEISRVEEQNISSIPSGFIRPFSQTPAITIKTEEIDCPTNDIFGMVKLLWIGPAGSNWSKIRAVQFLINYITDALEWDLIKNDDPYCKSLSISLEERKDCEIIATFVGVPEDKLKQLKKRFFDKTVEDHSKKDAFDMKKISSMIEDKMRNFRNEMEDCPHSFISNAIIGHQLYGSINENEQENDLKERLDEEEERKSARKDKLGKEGLFANGEILSQSIKENEENKPTYEAIREFIPQDLVNFRLIPVSSDVLKGWPIHTTWHEITSEFYEAHILFDTQKIPASLRKYLHLWSEAIFMSGAIIDNDDLTVDEVADKSKCDLFHKSISFGISNFYKRYVTLKLRSEEYHKLSKWMKIYLKQIKFDSANLLICSQILINEAAEYNLDGNSSMDLLTNFLTYDMS</sequence>
<evidence type="ECO:0000259" key="2">
    <source>
        <dbReference type="Pfam" id="PF05193"/>
    </source>
</evidence>
<name>A0A915N9G3_MELJA</name>
<protein>
    <recommendedName>
        <fullName evidence="2">Peptidase M16 C-terminal domain-containing protein</fullName>
    </recommendedName>
</protein>
<dbReference type="InterPro" id="IPR007863">
    <property type="entry name" value="Peptidase_M16_C"/>
</dbReference>
<dbReference type="Pfam" id="PF05193">
    <property type="entry name" value="Peptidase_M16_C"/>
    <property type="match status" value="1"/>
</dbReference>
<evidence type="ECO:0000313" key="3">
    <source>
        <dbReference type="Proteomes" id="UP000887561"/>
    </source>
</evidence>
<evidence type="ECO:0000256" key="1">
    <source>
        <dbReference type="SAM" id="MobiDB-lite"/>
    </source>
</evidence>
<dbReference type="AlphaFoldDB" id="A0A915N9G3"/>
<feature type="domain" description="Peptidase M16 C-terminal" evidence="2">
    <location>
        <begin position="144"/>
        <end position="299"/>
    </location>
</feature>
<proteinExistence type="predicted"/>
<feature type="region of interest" description="Disordered" evidence="1">
    <location>
        <begin position="357"/>
        <end position="378"/>
    </location>
</feature>
<dbReference type="WBParaSite" id="scaffold8435_cov140.g13059">
    <property type="protein sequence ID" value="scaffold8435_cov140.g13059"/>
    <property type="gene ID" value="scaffold8435_cov140.g13059"/>
</dbReference>
<dbReference type="Gene3D" id="3.30.830.10">
    <property type="entry name" value="Metalloenzyme, LuxS/M16 peptidase-like"/>
    <property type="match status" value="2"/>
</dbReference>
<feature type="compositionally biased region" description="Basic and acidic residues" evidence="1">
    <location>
        <begin position="359"/>
        <end position="378"/>
    </location>
</feature>
<accession>A0A915N9G3</accession>
<keyword evidence="3" id="KW-1185">Reference proteome</keyword>
<dbReference type="Proteomes" id="UP000887561">
    <property type="component" value="Unplaced"/>
</dbReference>
<dbReference type="GO" id="GO:0046872">
    <property type="term" value="F:metal ion binding"/>
    <property type="evidence" value="ECO:0007669"/>
    <property type="project" value="InterPro"/>
</dbReference>
<reference evidence="4" key="1">
    <citation type="submission" date="2022-11" db="UniProtKB">
        <authorList>
            <consortium name="WormBaseParasite"/>
        </authorList>
    </citation>
    <scope>IDENTIFICATION</scope>
</reference>
<dbReference type="SUPFAM" id="SSF63411">
    <property type="entry name" value="LuxS/MPP-like metallohydrolase"/>
    <property type="match status" value="2"/>
</dbReference>
<evidence type="ECO:0000313" key="4">
    <source>
        <dbReference type="WBParaSite" id="scaffold8435_cov140.g13059"/>
    </source>
</evidence>
<organism evidence="3 4">
    <name type="scientific">Meloidogyne javanica</name>
    <name type="common">Root-knot nematode worm</name>
    <dbReference type="NCBI Taxonomy" id="6303"/>
    <lineage>
        <taxon>Eukaryota</taxon>
        <taxon>Metazoa</taxon>
        <taxon>Ecdysozoa</taxon>
        <taxon>Nematoda</taxon>
        <taxon>Chromadorea</taxon>
        <taxon>Rhabditida</taxon>
        <taxon>Tylenchina</taxon>
        <taxon>Tylenchomorpha</taxon>
        <taxon>Tylenchoidea</taxon>
        <taxon>Meloidogynidae</taxon>
        <taxon>Meloidogyninae</taxon>
        <taxon>Meloidogyne</taxon>
        <taxon>Meloidogyne incognita group</taxon>
    </lineage>
</organism>
<dbReference type="PANTHER" id="PTHR43016">
    <property type="entry name" value="PRESEQUENCE PROTEASE"/>
    <property type="match status" value="1"/>
</dbReference>
<dbReference type="PANTHER" id="PTHR43016:SF16">
    <property type="entry name" value="METALLOPROTEASE, PUTATIVE (AFU_ORTHOLOGUE AFUA_4G07610)-RELATED"/>
    <property type="match status" value="1"/>
</dbReference>
<dbReference type="InterPro" id="IPR011249">
    <property type="entry name" value="Metalloenz_LuxS/M16"/>
</dbReference>